<evidence type="ECO:0000313" key="1">
    <source>
        <dbReference type="EMBL" id="KAJ8656876.1"/>
    </source>
</evidence>
<dbReference type="GeneID" id="83214882"/>
<evidence type="ECO:0000313" key="2">
    <source>
        <dbReference type="Proteomes" id="UP001234581"/>
    </source>
</evidence>
<organism evidence="1 2">
    <name type="scientific">Lichtheimia ornata</name>
    <dbReference type="NCBI Taxonomy" id="688661"/>
    <lineage>
        <taxon>Eukaryota</taxon>
        <taxon>Fungi</taxon>
        <taxon>Fungi incertae sedis</taxon>
        <taxon>Mucoromycota</taxon>
        <taxon>Mucoromycotina</taxon>
        <taxon>Mucoromycetes</taxon>
        <taxon>Mucorales</taxon>
        <taxon>Lichtheimiaceae</taxon>
        <taxon>Lichtheimia</taxon>
    </lineage>
</organism>
<dbReference type="InterPro" id="IPR037197">
    <property type="entry name" value="WWE_dom_sf"/>
</dbReference>
<dbReference type="SUPFAM" id="SSF117839">
    <property type="entry name" value="WWE domain"/>
    <property type="match status" value="1"/>
</dbReference>
<dbReference type="EMBL" id="JARTCD010000036">
    <property type="protein sequence ID" value="KAJ8656876.1"/>
    <property type="molecule type" value="Genomic_DNA"/>
</dbReference>
<dbReference type="AlphaFoldDB" id="A0AAD7V389"/>
<proteinExistence type="predicted"/>
<keyword evidence="2" id="KW-1185">Reference proteome</keyword>
<evidence type="ECO:0008006" key="3">
    <source>
        <dbReference type="Google" id="ProtNLM"/>
    </source>
</evidence>
<reference evidence="1 2" key="1">
    <citation type="submission" date="2023-03" db="EMBL/GenBank/DDBJ databases">
        <title>Genome sequence of Lichtheimia ornata CBS 291.66.</title>
        <authorList>
            <person name="Mohabir J.T."/>
            <person name="Shea T.P."/>
            <person name="Kurbessoian T."/>
            <person name="Berby B."/>
            <person name="Fontaine J."/>
            <person name="Livny J."/>
            <person name="Gnirke A."/>
            <person name="Stajich J.E."/>
            <person name="Cuomo C.A."/>
        </authorList>
    </citation>
    <scope>NUCLEOTIDE SEQUENCE [LARGE SCALE GENOMIC DNA]</scope>
    <source>
        <strain evidence="1">CBS 291.66</strain>
    </source>
</reference>
<sequence>MPVQWVYQAGSMWIPFDPKSNACVEQLWRTGSAGNVFVPSLHGFVYINGQNLYAQQCSIRFPIARTGS</sequence>
<accession>A0AAD7V389</accession>
<name>A0AAD7V389_9FUNG</name>
<comment type="caution">
    <text evidence="1">The sequence shown here is derived from an EMBL/GenBank/DDBJ whole genome shotgun (WGS) entry which is preliminary data.</text>
</comment>
<gene>
    <name evidence="1" type="ORF">O0I10_007473</name>
</gene>
<protein>
    <recommendedName>
        <fullName evidence="3">WWE domain-containing protein</fullName>
    </recommendedName>
</protein>
<dbReference type="Proteomes" id="UP001234581">
    <property type="component" value="Unassembled WGS sequence"/>
</dbReference>
<dbReference type="RefSeq" id="XP_058341789.1">
    <property type="nucleotide sequence ID" value="XM_058487489.1"/>
</dbReference>